<dbReference type="InParanoid" id="A0A2P5FF04"/>
<accession>A0A2P5FF04</accession>
<organism evidence="1 2">
    <name type="scientific">Trema orientale</name>
    <name type="common">Charcoal tree</name>
    <name type="synonym">Celtis orientalis</name>
    <dbReference type="NCBI Taxonomy" id="63057"/>
    <lineage>
        <taxon>Eukaryota</taxon>
        <taxon>Viridiplantae</taxon>
        <taxon>Streptophyta</taxon>
        <taxon>Embryophyta</taxon>
        <taxon>Tracheophyta</taxon>
        <taxon>Spermatophyta</taxon>
        <taxon>Magnoliopsida</taxon>
        <taxon>eudicotyledons</taxon>
        <taxon>Gunneridae</taxon>
        <taxon>Pentapetalae</taxon>
        <taxon>rosids</taxon>
        <taxon>fabids</taxon>
        <taxon>Rosales</taxon>
        <taxon>Cannabaceae</taxon>
        <taxon>Trema</taxon>
    </lineage>
</organism>
<sequence>GLRLGLGQYRRQGQNTTTATALVPVETRTLKLERIADELLYLTKLESTTTQYSSTSKWASISTVQQSQCPTLLGS</sequence>
<dbReference type="EMBL" id="JXTC01000039">
    <property type="protein sequence ID" value="PON96362.1"/>
    <property type="molecule type" value="Genomic_DNA"/>
</dbReference>
<evidence type="ECO:0000313" key="2">
    <source>
        <dbReference type="Proteomes" id="UP000237000"/>
    </source>
</evidence>
<reference evidence="2" key="1">
    <citation type="submission" date="2016-06" db="EMBL/GenBank/DDBJ databases">
        <title>Parallel loss of symbiosis genes in relatives of nitrogen-fixing non-legume Parasponia.</title>
        <authorList>
            <person name="Van Velzen R."/>
            <person name="Holmer R."/>
            <person name="Bu F."/>
            <person name="Rutten L."/>
            <person name="Van Zeijl A."/>
            <person name="Liu W."/>
            <person name="Santuari L."/>
            <person name="Cao Q."/>
            <person name="Sharma T."/>
            <person name="Shen D."/>
            <person name="Roswanjaya Y."/>
            <person name="Wardhani T."/>
            <person name="Kalhor M.S."/>
            <person name="Jansen J."/>
            <person name="Van den Hoogen J."/>
            <person name="Gungor B."/>
            <person name="Hartog M."/>
            <person name="Hontelez J."/>
            <person name="Verver J."/>
            <person name="Yang W.-C."/>
            <person name="Schijlen E."/>
            <person name="Repin R."/>
            <person name="Schilthuizen M."/>
            <person name="Schranz E."/>
            <person name="Heidstra R."/>
            <person name="Miyata K."/>
            <person name="Fedorova E."/>
            <person name="Kohlen W."/>
            <person name="Bisseling T."/>
            <person name="Smit S."/>
            <person name="Geurts R."/>
        </authorList>
    </citation>
    <scope>NUCLEOTIDE SEQUENCE [LARGE SCALE GENOMIC DNA]</scope>
    <source>
        <strain evidence="2">cv. RG33-2</strain>
    </source>
</reference>
<protein>
    <submittedName>
        <fullName evidence="1">Uncharacterized protein</fullName>
    </submittedName>
</protein>
<comment type="caution">
    <text evidence="1">The sequence shown here is derived from an EMBL/GenBank/DDBJ whole genome shotgun (WGS) entry which is preliminary data.</text>
</comment>
<name>A0A2P5FF04_TREOI</name>
<dbReference type="Proteomes" id="UP000237000">
    <property type="component" value="Unassembled WGS sequence"/>
</dbReference>
<keyword evidence="2" id="KW-1185">Reference proteome</keyword>
<feature type="non-terminal residue" evidence="1">
    <location>
        <position position="1"/>
    </location>
</feature>
<proteinExistence type="predicted"/>
<gene>
    <name evidence="1" type="ORF">TorRG33x02_079510</name>
</gene>
<evidence type="ECO:0000313" key="1">
    <source>
        <dbReference type="EMBL" id="PON96362.1"/>
    </source>
</evidence>
<dbReference type="AlphaFoldDB" id="A0A2P5FF04"/>